<evidence type="ECO:0000313" key="1">
    <source>
        <dbReference type="EMBL" id="SMR75462.1"/>
    </source>
</evidence>
<reference evidence="1 2" key="1">
    <citation type="submission" date="2017-05" db="EMBL/GenBank/DDBJ databases">
        <authorList>
            <person name="Varghese N."/>
            <person name="Submissions S."/>
        </authorList>
    </citation>
    <scope>NUCLEOTIDE SEQUENCE [LARGE SCALE GENOMIC DNA]</scope>
    <source>
        <strain evidence="1 2">CGMCC 1.7287</strain>
    </source>
</reference>
<dbReference type="Gene3D" id="1.10.490.10">
    <property type="entry name" value="Globins"/>
    <property type="match status" value="1"/>
</dbReference>
<name>A0ABY1S1P5_9GAMM</name>
<keyword evidence="2" id="KW-1185">Reference proteome</keyword>
<sequence length="77" mass="8632">MPRISSEHLCSEWSSINLRFSPDIRQLAIDFAREHSASLSEHFYREMLSDPGASQFLSNDEVQSRLGVGAKEVVHAG</sequence>
<accession>A0ABY1S1P5</accession>
<gene>
    <name evidence="1" type="ORF">SAMN04487964_109134</name>
</gene>
<dbReference type="EMBL" id="FXWV01000009">
    <property type="protein sequence ID" value="SMR75462.1"/>
    <property type="molecule type" value="Genomic_DNA"/>
</dbReference>
<evidence type="ECO:0000313" key="2">
    <source>
        <dbReference type="Proteomes" id="UP001159257"/>
    </source>
</evidence>
<protein>
    <submittedName>
        <fullName evidence="1">Diguanylate cyclase</fullName>
    </submittedName>
</protein>
<comment type="caution">
    <text evidence="1">The sequence shown here is derived from an EMBL/GenBank/DDBJ whole genome shotgun (WGS) entry which is preliminary data.</text>
</comment>
<dbReference type="Proteomes" id="UP001159257">
    <property type="component" value="Unassembled WGS sequence"/>
</dbReference>
<dbReference type="InterPro" id="IPR012292">
    <property type="entry name" value="Globin/Proto"/>
</dbReference>
<organism evidence="1 2">
    <name type="scientific">Marinobacterium sediminicola</name>
    <dbReference type="NCBI Taxonomy" id="518898"/>
    <lineage>
        <taxon>Bacteria</taxon>
        <taxon>Pseudomonadati</taxon>
        <taxon>Pseudomonadota</taxon>
        <taxon>Gammaproteobacteria</taxon>
        <taxon>Oceanospirillales</taxon>
        <taxon>Oceanospirillaceae</taxon>
        <taxon>Marinobacterium</taxon>
    </lineage>
</organism>
<proteinExistence type="predicted"/>